<comment type="caution">
    <text evidence="1">The sequence shown here is derived from an EMBL/GenBank/DDBJ whole genome shotgun (WGS) entry which is preliminary data.</text>
</comment>
<name>A0AAJ3FZK6_9PSED</name>
<evidence type="ECO:0000313" key="1">
    <source>
        <dbReference type="EMBL" id="NUT82163.1"/>
    </source>
</evidence>
<accession>A0AAJ3FZK6</accession>
<proteinExistence type="predicted"/>
<organism evidence="1 2">
    <name type="scientific">Pseudomonas brassicacearum</name>
    <dbReference type="NCBI Taxonomy" id="930166"/>
    <lineage>
        <taxon>Bacteria</taxon>
        <taxon>Pseudomonadati</taxon>
        <taxon>Pseudomonadota</taxon>
        <taxon>Gammaproteobacteria</taxon>
        <taxon>Pseudomonadales</taxon>
        <taxon>Pseudomonadaceae</taxon>
        <taxon>Pseudomonas</taxon>
    </lineage>
</organism>
<dbReference type="InterPro" id="IPR008964">
    <property type="entry name" value="Invasin/intimin_cell_adhesion"/>
</dbReference>
<dbReference type="Gene3D" id="2.60.40.10">
    <property type="entry name" value="Immunoglobulins"/>
    <property type="match status" value="1"/>
</dbReference>
<dbReference type="RefSeq" id="WP_058546094.1">
    <property type="nucleotide sequence ID" value="NZ_CP045701.2"/>
</dbReference>
<reference evidence="1 2" key="1">
    <citation type="journal article" date="2020" name="Front. Plant Sci.">
        <title>Isolation of Rhizosphere Bacteria That Improve Quality and Water Stress Tolerance in Greenhouse Ornamentals.</title>
        <authorList>
            <person name="Nordstedt N.P."/>
            <person name="Jones M.L."/>
        </authorList>
    </citation>
    <scope>NUCLEOTIDE SEQUENCE [LARGE SCALE GENOMIC DNA]</scope>
    <source>
        <strain evidence="1 2">C2F7</strain>
    </source>
</reference>
<dbReference type="Proteomes" id="UP000562723">
    <property type="component" value="Unassembled WGS sequence"/>
</dbReference>
<dbReference type="SUPFAM" id="SSF49373">
    <property type="entry name" value="Invasin/intimin cell-adhesion fragments"/>
    <property type="match status" value="1"/>
</dbReference>
<evidence type="ECO:0000313" key="2">
    <source>
        <dbReference type="Proteomes" id="UP000562723"/>
    </source>
</evidence>
<dbReference type="AlphaFoldDB" id="A0AAJ3FZK6"/>
<sequence>MYNDKDSVRDTLLINDVREATFDPVLGESVLLALKVVLSSNRMAATGVTVTFSIERGEKVSVITDDQGWASYTYTADTPGNVAVIAKLTGCDEPIHTFPLKVLAAGFWDGAMFQFGASEPAVWGTEAAFPRTSGGHTVWFKTDSAPLLGRQFCLGLTGYSSATELGLTVVPPLGEYRALPDNGELKWDFSYTGSRGGAYGLKLASPLILKHSPMNVMSLAPEGSRIEGAE</sequence>
<dbReference type="InterPro" id="IPR013783">
    <property type="entry name" value="Ig-like_fold"/>
</dbReference>
<dbReference type="EMBL" id="JABFMS010000023">
    <property type="protein sequence ID" value="NUT82163.1"/>
    <property type="molecule type" value="Genomic_DNA"/>
</dbReference>
<gene>
    <name evidence="1" type="ORF">HNO85_14550</name>
</gene>
<protein>
    <submittedName>
        <fullName evidence="1">Ig-like domain-containing protein</fullName>
    </submittedName>
</protein>